<feature type="domain" description="FAD/NAD(P)-binding" evidence="2">
    <location>
        <begin position="5"/>
        <end position="129"/>
    </location>
</feature>
<dbReference type="Proteomes" id="UP000028501">
    <property type="component" value="Chromosome"/>
</dbReference>
<dbReference type="Pfam" id="PF07992">
    <property type="entry name" value="Pyr_redox_2"/>
    <property type="match status" value="1"/>
</dbReference>
<accession>A0A075WGZ2</accession>
<organism evidence="3 4">
    <name type="scientific">Archaeoglobus fulgidus DSM 8774</name>
    <dbReference type="NCBI Taxonomy" id="1344584"/>
    <lineage>
        <taxon>Archaea</taxon>
        <taxon>Methanobacteriati</taxon>
        <taxon>Methanobacteriota</taxon>
        <taxon>Archaeoglobi</taxon>
        <taxon>Archaeoglobales</taxon>
        <taxon>Archaeoglobaceae</taxon>
        <taxon>Archaeoglobus</taxon>
    </lineage>
</organism>
<dbReference type="GeneID" id="24796037"/>
<evidence type="ECO:0000259" key="2">
    <source>
        <dbReference type="Pfam" id="PF07992"/>
    </source>
</evidence>
<dbReference type="EMBL" id="CP006577">
    <property type="protein sequence ID" value="AIG99281.1"/>
    <property type="molecule type" value="Genomic_DNA"/>
</dbReference>
<dbReference type="GO" id="GO:0016491">
    <property type="term" value="F:oxidoreductase activity"/>
    <property type="evidence" value="ECO:0007669"/>
    <property type="project" value="UniProtKB-KW"/>
</dbReference>
<dbReference type="SUPFAM" id="SSF51905">
    <property type="entry name" value="FAD/NAD(P)-binding domain"/>
    <property type="match status" value="1"/>
</dbReference>
<proteinExistence type="predicted"/>
<evidence type="ECO:0000313" key="4">
    <source>
        <dbReference type="Proteomes" id="UP000028501"/>
    </source>
</evidence>
<dbReference type="PANTHER" id="PTHR42949">
    <property type="entry name" value="ANAEROBIC GLYCEROL-3-PHOSPHATE DEHYDROGENASE SUBUNIT B"/>
    <property type="match status" value="1"/>
</dbReference>
<protein>
    <submittedName>
        <fullName evidence="3">Putative NAD(FAD)-dependent dehydrogenase</fullName>
    </submittedName>
</protein>
<sequence>MVAIDYVVIGAGYAGLMCAEALMDKGFKTLVFDMRESGGEIVVFSKLEEFRSKYEKYIEKIEEIRKDIPVDIGTVIKSKPVIINSGNGLKRYEARRVILATGATDTAPVKLNVLSKKIEGIYTLENALREISENNKIGEKVLIAAKDDVIVKLAESQLSDLGYDVEISELTNDIQVIGKERVEGVEISGVRYSCDTLVVYGGRNPFNPLKLRGTPVGNVVTCTYDYSKVEENVKNFLAKI</sequence>
<name>A0A075WGZ2_ARCFL</name>
<dbReference type="PANTHER" id="PTHR42949:SF3">
    <property type="entry name" value="ANAEROBIC GLYCEROL-3-PHOSPHATE DEHYDROGENASE SUBUNIT B"/>
    <property type="match status" value="1"/>
</dbReference>
<dbReference type="RefSeq" id="WP_010879761.1">
    <property type="nucleotide sequence ID" value="NZ_CP006577.1"/>
</dbReference>
<dbReference type="Gene3D" id="3.50.50.60">
    <property type="entry name" value="FAD/NAD(P)-binding domain"/>
    <property type="match status" value="2"/>
</dbReference>
<dbReference type="InterPro" id="IPR036188">
    <property type="entry name" value="FAD/NAD-bd_sf"/>
</dbReference>
<dbReference type="KEGG" id="afg:AFULGI_00025690"/>
<dbReference type="SMR" id="A0A075WGZ2"/>
<reference evidence="3 4" key="1">
    <citation type="submission" date="2013-07" db="EMBL/GenBank/DDBJ databases">
        <title>Genome of Archaeoglobus fulgidus.</title>
        <authorList>
            <person name="Fiebig A."/>
            <person name="Birkeland N.-K."/>
        </authorList>
    </citation>
    <scope>NUCLEOTIDE SEQUENCE [LARGE SCALE GENOMIC DNA]</scope>
    <source>
        <strain evidence="3 4">DSM 8774</strain>
    </source>
</reference>
<gene>
    <name evidence="3" type="ORF">AFULGI_00025690</name>
</gene>
<dbReference type="HOGENOM" id="CLU_1154305_0_0_2"/>
<keyword evidence="1" id="KW-0560">Oxidoreductase</keyword>
<dbReference type="AlphaFoldDB" id="A0A075WGZ2"/>
<evidence type="ECO:0000313" key="3">
    <source>
        <dbReference type="EMBL" id="AIG99281.1"/>
    </source>
</evidence>
<dbReference type="InterPro" id="IPR023753">
    <property type="entry name" value="FAD/NAD-binding_dom"/>
</dbReference>
<dbReference type="InterPro" id="IPR051691">
    <property type="entry name" value="Metab_Enz_Cyan_OpOx_G3PDH"/>
</dbReference>
<evidence type="ECO:0000256" key="1">
    <source>
        <dbReference type="ARBA" id="ARBA00023002"/>
    </source>
</evidence>